<dbReference type="GO" id="GO:0003677">
    <property type="term" value="F:DNA binding"/>
    <property type="evidence" value="ECO:0007669"/>
    <property type="project" value="UniProtKB-UniRule"/>
</dbReference>
<organism evidence="4 5">
    <name type="scientific">Lactiplantibacillus fabifermentans DSM 21115</name>
    <dbReference type="NCBI Taxonomy" id="1413187"/>
    <lineage>
        <taxon>Bacteria</taxon>
        <taxon>Bacillati</taxon>
        <taxon>Bacillota</taxon>
        <taxon>Bacilli</taxon>
        <taxon>Lactobacillales</taxon>
        <taxon>Lactobacillaceae</taxon>
        <taxon>Lactiplantibacillus</taxon>
    </lineage>
</organism>
<dbReference type="EMBL" id="AYGX02000058">
    <property type="protein sequence ID" value="KRO27977.1"/>
    <property type="molecule type" value="Genomic_DNA"/>
</dbReference>
<dbReference type="SUPFAM" id="SSF46689">
    <property type="entry name" value="Homeodomain-like"/>
    <property type="match status" value="1"/>
</dbReference>
<evidence type="ECO:0000256" key="1">
    <source>
        <dbReference type="ARBA" id="ARBA00023125"/>
    </source>
</evidence>
<gene>
    <name evidence="4" type="ORF">DY78_GL002746</name>
</gene>
<proteinExistence type="predicted"/>
<keyword evidence="5" id="KW-1185">Reference proteome</keyword>
<evidence type="ECO:0000259" key="3">
    <source>
        <dbReference type="PROSITE" id="PS50977"/>
    </source>
</evidence>
<comment type="caution">
    <text evidence="4">The sequence shown here is derived from an EMBL/GenBank/DDBJ whole genome shotgun (WGS) entry which is preliminary data.</text>
</comment>
<feature type="DNA-binding region" description="H-T-H motif" evidence="2">
    <location>
        <begin position="30"/>
        <end position="49"/>
    </location>
</feature>
<reference evidence="4 5" key="1">
    <citation type="journal article" date="2015" name="Genome Announc.">
        <title>Expanding the biotechnology potential of lactobacilli through comparative genomics of 213 strains and associated genera.</title>
        <authorList>
            <person name="Sun Z."/>
            <person name="Harris H.M."/>
            <person name="McCann A."/>
            <person name="Guo C."/>
            <person name="Argimon S."/>
            <person name="Zhang W."/>
            <person name="Yang X."/>
            <person name="Jeffery I.B."/>
            <person name="Cooney J.C."/>
            <person name="Kagawa T.F."/>
            <person name="Liu W."/>
            <person name="Song Y."/>
            <person name="Salvetti E."/>
            <person name="Wrobel A."/>
            <person name="Rasinkangas P."/>
            <person name="Parkhill J."/>
            <person name="Rea M.C."/>
            <person name="O'Sullivan O."/>
            <person name="Ritari J."/>
            <person name="Douillard F.P."/>
            <person name="Paul Ross R."/>
            <person name="Yang R."/>
            <person name="Briner A.E."/>
            <person name="Felis G.E."/>
            <person name="de Vos W.M."/>
            <person name="Barrangou R."/>
            <person name="Klaenhammer T.R."/>
            <person name="Caufield P.W."/>
            <person name="Cui Y."/>
            <person name="Zhang H."/>
            <person name="O'Toole P.W."/>
        </authorList>
    </citation>
    <scope>NUCLEOTIDE SEQUENCE [LARGE SCALE GENOMIC DNA]</scope>
    <source>
        <strain evidence="4 5">DSM 21115</strain>
    </source>
</reference>
<protein>
    <recommendedName>
        <fullName evidence="3">HTH tetR-type domain-containing protein</fullName>
    </recommendedName>
</protein>
<evidence type="ECO:0000313" key="4">
    <source>
        <dbReference type="EMBL" id="KRO27977.1"/>
    </source>
</evidence>
<dbReference type="PROSITE" id="PS50977">
    <property type="entry name" value="HTH_TETR_2"/>
    <property type="match status" value="1"/>
</dbReference>
<evidence type="ECO:0000313" key="5">
    <source>
        <dbReference type="Proteomes" id="UP000050920"/>
    </source>
</evidence>
<sequence length="186" mass="20863">MADYRYERTDADIKRAFLGALTSPGYAKLTMAKLAQLSRVDRSTIYAHYESIYELAVTVISEQVRQLAADLQAGVPTSMGSATPNYQFFSQAVVSHLNAQAAQIAQLRLIPLGTQSFDAQCRELFTSFYERTLGLAPKSYPSYLFVNMALSDLDYILVHHQAPTQTEFLKSLQEITQVLSKLRPKE</sequence>
<name>A0A0R2NQK1_9LACO</name>
<dbReference type="Proteomes" id="UP000050920">
    <property type="component" value="Unassembled WGS sequence"/>
</dbReference>
<dbReference type="AlphaFoldDB" id="A0A0R2NQK1"/>
<accession>A0A0R2NQK1</accession>
<dbReference type="RefSeq" id="WP_024626353.1">
    <property type="nucleotide sequence ID" value="NZ_AYGX02000058.1"/>
</dbReference>
<dbReference type="Gene3D" id="1.10.357.10">
    <property type="entry name" value="Tetracycline Repressor, domain 2"/>
    <property type="match status" value="1"/>
</dbReference>
<feature type="domain" description="HTH tetR-type" evidence="3">
    <location>
        <begin position="7"/>
        <end position="67"/>
    </location>
</feature>
<dbReference type="InterPro" id="IPR009057">
    <property type="entry name" value="Homeodomain-like_sf"/>
</dbReference>
<dbReference type="InterPro" id="IPR001647">
    <property type="entry name" value="HTH_TetR"/>
</dbReference>
<evidence type="ECO:0000256" key="2">
    <source>
        <dbReference type="PROSITE-ProRule" id="PRU00335"/>
    </source>
</evidence>
<keyword evidence="1 2" id="KW-0238">DNA-binding</keyword>